<protein>
    <submittedName>
        <fullName evidence="1">Uncharacterized protein</fullName>
    </submittedName>
</protein>
<comment type="caution">
    <text evidence="1">The sequence shown here is derived from an EMBL/GenBank/DDBJ whole genome shotgun (WGS) entry which is preliminary data.</text>
</comment>
<keyword evidence="2" id="KW-1185">Reference proteome</keyword>
<dbReference type="EMBL" id="QUZK01000002">
    <property type="protein sequence ID" value="RFF33025.1"/>
    <property type="molecule type" value="Genomic_DNA"/>
</dbReference>
<proteinExistence type="predicted"/>
<dbReference type="RefSeq" id="WP_116649111.1">
    <property type="nucleotide sequence ID" value="NZ_QUZK01000002.1"/>
</dbReference>
<evidence type="ECO:0000313" key="1">
    <source>
        <dbReference type="EMBL" id="RFF33025.1"/>
    </source>
</evidence>
<dbReference type="OrthoDB" id="5956039at2"/>
<name>A0A3E1KD43_9GAMM</name>
<accession>A0A3E1KD43</accession>
<reference evidence="1 2" key="1">
    <citation type="submission" date="2018-08" db="EMBL/GenBank/DDBJ databases">
        <title>Wenzhouxiangella salilacus sp. nov., a novel bacterium isolated from a saline lake in Xinjiang Province, China.</title>
        <authorList>
            <person name="Han S."/>
        </authorList>
    </citation>
    <scope>NUCLEOTIDE SEQUENCE [LARGE SCALE GENOMIC DNA]</scope>
    <source>
        <strain evidence="1 2">XDB06</strain>
    </source>
</reference>
<organism evidence="1 2">
    <name type="scientific">Wenzhouxiangella sediminis</name>
    <dbReference type="NCBI Taxonomy" id="1792836"/>
    <lineage>
        <taxon>Bacteria</taxon>
        <taxon>Pseudomonadati</taxon>
        <taxon>Pseudomonadota</taxon>
        <taxon>Gammaproteobacteria</taxon>
        <taxon>Chromatiales</taxon>
        <taxon>Wenzhouxiangellaceae</taxon>
        <taxon>Wenzhouxiangella</taxon>
    </lineage>
</organism>
<dbReference type="AlphaFoldDB" id="A0A3E1KD43"/>
<dbReference type="Proteomes" id="UP000260351">
    <property type="component" value="Unassembled WGS sequence"/>
</dbReference>
<evidence type="ECO:0000313" key="2">
    <source>
        <dbReference type="Proteomes" id="UP000260351"/>
    </source>
</evidence>
<sequence length="95" mass="11003">MTHLTNPRFKAWECVGCGRIEAPQPCLGICQDRAVELVHADDYERLQADNRQMRELILRLARTSPREGQWEAGYRALQSRALDLLDRLERQDAPN</sequence>
<gene>
    <name evidence="1" type="ORF">DZC52_00235</name>
</gene>